<name>A0A1E4TFH6_9ASCO</name>
<accession>A0A1E4TFH6</accession>
<dbReference type="InterPro" id="IPR036412">
    <property type="entry name" value="HAD-like_sf"/>
</dbReference>
<proteinExistence type="predicted"/>
<dbReference type="Pfam" id="PF12710">
    <property type="entry name" value="HAD"/>
    <property type="match status" value="1"/>
</dbReference>
<organism evidence="1 2">
    <name type="scientific">Tortispora caseinolytica NRRL Y-17796</name>
    <dbReference type="NCBI Taxonomy" id="767744"/>
    <lineage>
        <taxon>Eukaryota</taxon>
        <taxon>Fungi</taxon>
        <taxon>Dikarya</taxon>
        <taxon>Ascomycota</taxon>
        <taxon>Saccharomycotina</taxon>
        <taxon>Trigonopsidomycetes</taxon>
        <taxon>Trigonopsidales</taxon>
        <taxon>Trigonopsidaceae</taxon>
        <taxon>Tortispora</taxon>
    </lineage>
</organism>
<evidence type="ECO:0000313" key="1">
    <source>
        <dbReference type="EMBL" id="ODV90510.1"/>
    </source>
</evidence>
<feature type="non-terminal residue" evidence="1">
    <location>
        <position position="1"/>
    </location>
</feature>
<dbReference type="EMBL" id="KV453842">
    <property type="protein sequence ID" value="ODV90510.1"/>
    <property type="molecule type" value="Genomic_DNA"/>
</dbReference>
<dbReference type="PANTHER" id="PTHR28181:SF2">
    <property type="entry name" value="PHOSPHORIC MONOESTER HYDROLASE"/>
    <property type="match status" value="1"/>
</dbReference>
<evidence type="ECO:0008006" key="3">
    <source>
        <dbReference type="Google" id="ProtNLM"/>
    </source>
</evidence>
<feature type="non-terminal residue" evidence="1">
    <location>
        <position position="251"/>
    </location>
</feature>
<dbReference type="InterPro" id="IPR023214">
    <property type="entry name" value="HAD_sf"/>
</dbReference>
<sequence length="251" mass="28650">VFSDFDGTIFLQDTGHILFDHHGCGVDTRKKLDSQIGTGERSFRSVSEELWASLDIPLEQGFETMQKYLVMDEGFVSFVQYCFDNNIPFNVISAGIKPLLRHVLDEFLGKEMSSQIGIISNDADIVQVAEEDGQKKYQWKPIWRHDTELGHDKAQSIQEFREHTTEEIKEADANDPSGPTYEELGIEESPLIIFIGDGVSDLPAAREADVLFARRGLLLEQYCIKNNLPYIPYDSFVDIQRDVEDIINRER</sequence>
<protein>
    <recommendedName>
        <fullName evidence="3">2,3-diketo-5-methylthio-1-phosphopentane phosphatase</fullName>
    </recommendedName>
</protein>
<dbReference type="AlphaFoldDB" id="A0A1E4TFH6"/>
<dbReference type="InterPro" id="IPR050849">
    <property type="entry name" value="HAD-like_hydrolase_phosphatase"/>
</dbReference>
<keyword evidence="2" id="KW-1185">Reference proteome</keyword>
<reference evidence="2" key="1">
    <citation type="submission" date="2016-02" db="EMBL/GenBank/DDBJ databases">
        <title>Comparative genomics of biotechnologically important yeasts.</title>
        <authorList>
            <consortium name="DOE Joint Genome Institute"/>
            <person name="Riley R."/>
            <person name="Haridas S."/>
            <person name="Wolfe K.H."/>
            <person name="Lopes M.R."/>
            <person name="Hittinger C.T."/>
            <person name="Goker M."/>
            <person name="Salamov A."/>
            <person name="Wisecaver J."/>
            <person name="Long T.M."/>
            <person name="Aerts A.L."/>
            <person name="Barry K."/>
            <person name="Choi C."/>
            <person name="Clum A."/>
            <person name="Coughlan A.Y."/>
            <person name="Deshpande S."/>
            <person name="Douglass A.P."/>
            <person name="Hanson S.J."/>
            <person name="Klenk H.-P."/>
            <person name="Labutti K."/>
            <person name="Lapidus A."/>
            <person name="Lindquist E."/>
            <person name="Lipzen A."/>
            <person name="Meier-Kolthoff J.P."/>
            <person name="Ohm R.A."/>
            <person name="Otillar R.P."/>
            <person name="Pangilinan J."/>
            <person name="Peng Y."/>
            <person name="Rokas A."/>
            <person name="Rosa C.A."/>
            <person name="Scheuner C."/>
            <person name="Sibirny A.A."/>
            <person name="Slot J.C."/>
            <person name="Stielow J.B."/>
            <person name="Sun H."/>
            <person name="Kurtzman C.P."/>
            <person name="Blackwell M."/>
            <person name="Jeffries T.W."/>
            <person name="Grigoriev I.V."/>
        </authorList>
    </citation>
    <scope>NUCLEOTIDE SEQUENCE [LARGE SCALE GENOMIC DNA]</scope>
    <source>
        <strain evidence="2">NRRL Y-17796</strain>
    </source>
</reference>
<dbReference type="Proteomes" id="UP000095023">
    <property type="component" value="Unassembled WGS sequence"/>
</dbReference>
<dbReference type="Gene3D" id="3.40.50.1000">
    <property type="entry name" value="HAD superfamily/HAD-like"/>
    <property type="match status" value="1"/>
</dbReference>
<gene>
    <name evidence="1" type="ORF">CANCADRAFT_14424</name>
</gene>
<evidence type="ECO:0000313" key="2">
    <source>
        <dbReference type="Proteomes" id="UP000095023"/>
    </source>
</evidence>
<dbReference type="PANTHER" id="PTHR28181">
    <property type="entry name" value="UPF0655 PROTEIN YCR015C"/>
    <property type="match status" value="1"/>
</dbReference>
<dbReference type="OrthoDB" id="2342176at2759"/>
<dbReference type="SUPFAM" id="SSF56784">
    <property type="entry name" value="HAD-like"/>
    <property type="match status" value="1"/>
</dbReference>